<organism evidence="2 3">
    <name type="scientific">Rathayibacter rathayi</name>
    <name type="common">Corynebacterium rathayi</name>
    <dbReference type="NCBI Taxonomy" id="33887"/>
    <lineage>
        <taxon>Bacteria</taxon>
        <taxon>Bacillati</taxon>
        <taxon>Actinomycetota</taxon>
        <taxon>Actinomycetes</taxon>
        <taxon>Micrococcales</taxon>
        <taxon>Microbacteriaceae</taxon>
        <taxon>Rathayibacter</taxon>
    </lineage>
</organism>
<accession>A0ABD6WBI4</accession>
<keyword evidence="1" id="KW-0732">Signal</keyword>
<dbReference type="InterPro" id="IPR043504">
    <property type="entry name" value="Peptidase_S1_PA_chymotrypsin"/>
</dbReference>
<dbReference type="Gene3D" id="2.40.10.10">
    <property type="entry name" value="Trypsin-like serine proteases"/>
    <property type="match status" value="2"/>
</dbReference>
<evidence type="ECO:0008006" key="4">
    <source>
        <dbReference type="Google" id="ProtNLM"/>
    </source>
</evidence>
<evidence type="ECO:0000313" key="3">
    <source>
        <dbReference type="Proteomes" id="UP000237881"/>
    </source>
</evidence>
<name>A0ABD6WBI4_RATRA</name>
<feature type="signal peptide" evidence="1">
    <location>
        <begin position="1"/>
        <end position="38"/>
    </location>
</feature>
<evidence type="ECO:0000256" key="1">
    <source>
        <dbReference type="SAM" id="SignalP"/>
    </source>
</evidence>
<sequence>MITHLRARRHRLGRRFGTRILLACIGVCATLGMLSAGAAPAGAEPADDGSGRPVSEFREQIPIQAGSFIAAGKYRCTVGAVLVSTSFYAAVSPKAKATRYIVTAGHCGNVGDPIRVNLQGIIGSVIWKSTMLDVSIARIDPIGESHVGCDPSSSLHRCTVATSYMPRAIGRIFLFDHFGRYASLPVIGMGVPSVNEVFCTSGARTGVNCSWGVARLPPAAPIFVLGARTFRNQVLVGDSGGPVAGRDGRLYGIVSEGLNWNDSDPDLMTYVPISRILEEQRGYALAPVT</sequence>
<dbReference type="SUPFAM" id="SSF50494">
    <property type="entry name" value="Trypsin-like serine proteases"/>
    <property type="match status" value="1"/>
</dbReference>
<dbReference type="EMBL" id="PSUL01000004">
    <property type="protein sequence ID" value="PPF15602.1"/>
    <property type="molecule type" value="Genomic_DNA"/>
</dbReference>
<dbReference type="Proteomes" id="UP000237881">
    <property type="component" value="Unassembled WGS sequence"/>
</dbReference>
<reference evidence="2 3" key="1">
    <citation type="submission" date="2018-02" db="EMBL/GenBank/DDBJ databases">
        <title>Bacteriophage NCPPB3778 and a type I-E CRISPR drive the evolution of the US Biological Select Agent, Rathayibacter toxicus.</title>
        <authorList>
            <person name="Davis E.W.II."/>
            <person name="Tabima J.F."/>
            <person name="Weisberg A.J."/>
            <person name="Lopes L.D."/>
            <person name="Wiseman M.S."/>
            <person name="Wiseman M.S."/>
            <person name="Pupko T."/>
            <person name="Belcher M.S."/>
            <person name="Sechler A.J."/>
            <person name="Tancos M.A."/>
            <person name="Schroeder B.K."/>
            <person name="Murray T.D."/>
            <person name="Luster D.G."/>
            <person name="Schneider W.L."/>
            <person name="Rogers E."/>
            <person name="Andreote F.D."/>
            <person name="Grunwald N.J."/>
            <person name="Putnam M.L."/>
            <person name="Chang J.H."/>
        </authorList>
    </citation>
    <scope>NUCLEOTIDE SEQUENCE [LARGE SCALE GENOMIC DNA]</scope>
    <source>
        <strain evidence="2 3">AY1I9</strain>
    </source>
</reference>
<comment type="caution">
    <text evidence="2">The sequence shown here is derived from an EMBL/GenBank/DDBJ whole genome shotgun (WGS) entry which is preliminary data.</text>
</comment>
<dbReference type="InterPro" id="IPR009003">
    <property type="entry name" value="Peptidase_S1_PA"/>
</dbReference>
<evidence type="ECO:0000313" key="2">
    <source>
        <dbReference type="EMBL" id="PPF15602.1"/>
    </source>
</evidence>
<feature type="chain" id="PRO_5044804903" description="Serine protease" evidence="1">
    <location>
        <begin position="39"/>
        <end position="289"/>
    </location>
</feature>
<proteinExistence type="predicted"/>
<protein>
    <recommendedName>
        <fullName evidence="4">Serine protease</fullName>
    </recommendedName>
</protein>
<gene>
    <name evidence="2" type="ORF">C5C04_03445</name>
</gene>
<dbReference type="AlphaFoldDB" id="A0ABD6WBI4"/>